<name>E4YLH5_OIKDI</name>
<evidence type="ECO:0000256" key="3">
    <source>
        <dbReference type="ARBA" id="ARBA00022989"/>
    </source>
</evidence>
<dbReference type="Pfam" id="PF01490">
    <property type="entry name" value="Aa_trans"/>
    <property type="match status" value="1"/>
</dbReference>
<dbReference type="InterPro" id="IPR013057">
    <property type="entry name" value="AA_transpt_TM"/>
</dbReference>
<evidence type="ECO:0000313" key="7">
    <source>
        <dbReference type="EMBL" id="CBY36336.1"/>
    </source>
</evidence>
<evidence type="ECO:0000256" key="4">
    <source>
        <dbReference type="ARBA" id="ARBA00023136"/>
    </source>
</evidence>
<comment type="subcellular location">
    <subcellularLocation>
        <location evidence="1">Membrane</location>
        <topology evidence="1">Multi-pass membrane protein</topology>
    </subcellularLocation>
</comment>
<dbReference type="EMBL" id="FN654939">
    <property type="protein sequence ID" value="CBY37297.1"/>
    <property type="molecule type" value="Genomic_DNA"/>
</dbReference>
<evidence type="ECO:0000256" key="2">
    <source>
        <dbReference type="ARBA" id="ARBA00022692"/>
    </source>
</evidence>
<dbReference type="GO" id="GO:0015179">
    <property type="term" value="F:L-amino acid transmembrane transporter activity"/>
    <property type="evidence" value="ECO:0007669"/>
    <property type="project" value="TreeGrafter"/>
</dbReference>
<feature type="transmembrane region" description="Helical" evidence="5">
    <location>
        <begin position="202"/>
        <end position="220"/>
    </location>
</feature>
<feature type="transmembrane region" description="Helical" evidence="5">
    <location>
        <begin position="261"/>
        <end position="284"/>
    </location>
</feature>
<feature type="transmembrane region" description="Helical" evidence="5">
    <location>
        <begin position="140"/>
        <end position="162"/>
    </location>
</feature>
<evidence type="ECO:0000256" key="1">
    <source>
        <dbReference type="ARBA" id="ARBA00004141"/>
    </source>
</evidence>
<evidence type="ECO:0000259" key="6">
    <source>
        <dbReference type="Pfam" id="PF01490"/>
    </source>
</evidence>
<protein>
    <recommendedName>
        <fullName evidence="6">Amino acid transporter transmembrane domain-containing protein</fullName>
    </recommendedName>
</protein>
<keyword evidence="4 5" id="KW-0472">Membrane</keyword>
<keyword evidence="3 5" id="KW-1133">Transmembrane helix</keyword>
<feature type="transmembrane region" description="Helical" evidence="5">
    <location>
        <begin position="226"/>
        <end position="249"/>
    </location>
</feature>
<gene>
    <name evidence="7" type="ORF">GSOID_T00028833001</name>
    <name evidence="8" type="ORF">GSOID_T00030389001</name>
</gene>
<dbReference type="GO" id="GO:0016020">
    <property type="term" value="C:membrane"/>
    <property type="evidence" value="ECO:0007669"/>
    <property type="project" value="UniProtKB-SubCell"/>
</dbReference>
<dbReference type="EMBL" id="FN654759">
    <property type="protein sequence ID" value="CBY36336.1"/>
    <property type="molecule type" value="Genomic_DNA"/>
</dbReference>
<sequence length="288" mass="32156">MFAMGTFVVMIVAKQPEIAQMCDDPGIDYPFINENNSALIKFNHNISTECEVKLINLSSDSIFSAGILIFAYMSHCNVLAIFAEVKTRSLERMQKVIYGALIPCTILYMTAAIYAYSSFFNHTQPQLIQLYSFIESDGSTAITICNILVMTCIIFSIPLALYPARSTLWKLIHTFMPSFPAPFVPAELNLPRGKGRPFPWQCFYPLMVAIYLFVFGVVVSNADFGLFLALAGAVSGSTVIMIFPTLFHLKMENWNYKSLENACALAILIFGVFILFGNTSLVLYKELA</sequence>
<evidence type="ECO:0000256" key="5">
    <source>
        <dbReference type="SAM" id="Phobius"/>
    </source>
</evidence>
<dbReference type="AlphaFoldDB" id="E4YLH5"/>
<dbReference type="PANTHER" id="PTHR22950:SF702">
    <property type="entry name" value="AMINO ACID TRANSPORTER PROTEIN"/>
    <property type="match status" value="1"/>
</dbReference>
<dbReference type="PANTHER" id="PTHR22950">
    <property type="entry name" value="AMINO ACID TRANSPORTER"/>
    <property type="match status" value="1"/>
</dbReference>
<feature type="transmembrane region" description="Helical" evidence="5">
    <location>
        <begin position="97"/>
        <end position="120"/>
    </location>
</feature>
<proteinExistence type="predicted"/>
<evidence type="ECO:0000313" key="8">
    <source>
        <dbReference type="EMBL" id="CBY37297.1"/>
    </source>
</evidence>
<dbReference type="Proteomes" id="UP000011014">
    <property type="component" value="Unassembled WGS sequence"/>
</dbReference>
<accession>E4YLH5</accession>
<feature type="domain" description="Amino acid transporter transmembrane" evidence="6">
    <location>
        <begin position="59"/>
        <end position="279"/>
    </location>
</feature>
<keyword evidence="2 5" id="KW-0812">Transmembrane</keyword>
<reference evidence="7" key="1">
    <citation type="journal article" date="2010" name="Science">
        <title>Plasticity of animal genome architecture unmasked by rapid evolution of a pelagic tunicate.</title>
        <authorList>
            <person name="Denoeud F."/>
            <person name="Henriet S."/>
            <person name="Mungpakdee S."/>
            <person name="Aury J.M."/>
            <person name="Da Silva C."/>
            <person name="Brinkmann H."/>
            <person name="Mikhaleva J."/>
            <person name="Olsen L.C."/>
            <person name="Jubin C."/>
            <person name="Canestro C."/>
            <person name="Bouquet J.M."/>
            <person name="Danks G."/>
            <person name="Poulain J."/>
            <person name="Campsteijn C."/>
            <person name="Adamski M."/>
            <person name="Cross I."/>
            <person name="Yadetie F."/>
            <person name="Muffato M."/>
            <person name="Louis A."/>
            <person name="Butcher S."/>
            <person name="Tsagkogeorga G."/>
            <person name="Konrad A."/>
            <person name="Singh S."/>
            <person name="Jensen M.F."/>
            <person name="Cong E.H."/>
            <person name="Eikeseth-Otteraa H."/>
            <person name="Noel B."/>
            <person name="Anthouard V."/>
            <person name="Porcel B.M."/>
            <person name="Kachouri-Lafond R."/>
            <person name="Nishino A."/>
            <person name="Ugolini M."/>
            <person name="Chourrout P."/>
            <person name="Nishida H."/>
            <person name="Aasland R."/>
            <person name="Huzurbazar S."/>
            <person name="Westhof E."/>
            <person name="Delsuc F."/>
            <person name="Lehrach H."/>
            <person name="Reinhardt R."/>
            <person name="Weissenbach J."/>
            <person name="Roy S.W."/>
            <person name="Artiguenave F."/>
            <person name="Postlethwait J.H."/>
            <person name="Manak J.R."/>
            <person name="Thompson E.M."/>
            <person name="Jaillon O."/>
            <person name="Du Pasquier L."/>
            <person name="Boudinot P."/>
            <person name="Liberles D.A."/>
            <person name="Volff J.N."/>
            <person name="Philippe H."/>
            <person name="Lenhard B."/>
            <person name="Roest Crollius H."/>
            <person name="Wincker P."/>
            <person name="Chourrout D."/>
        </authorList>
    </citation>
    <scope>NUCLEOTIDE SEQUENCE [LARGE SCALE GENOMIC DNA]</scope>
</reference>
<organism evidence="7">
    <name type="scientific">Oikopleura dioica</name>
    <name type="common">Tunicate</name>
    <dbReference type="NCBI Taxonomy" id="34765"/>
    <lineage>
        <taxon>Eukaryota</taxon>
        <taxon>Metazoa</taxon>
        <taxon>Chordata</taxon>
        <taxon>Tunicata</taxon>
        <taxon>Appendicularia</taxon>
        <taxon>Copelata</taxon>
        <taxon>Oikopleuridae</taxon>
        <taxon>Oikopleura</taxon>
    </lineage>
</organism>
<feature type="transmembrane region" description="Helical" evidence="5">
    <location>
        <begin position="62"/>
        <end position="85"/>
    </location>
</feature>